<dbReference type="PROSITE" id="PS51192">
    <property type="entry name" value="HELICASE_ATP_BIND_1"/>
    <property type="match status" value="1"/>
</dbReference>
<dbReference type="EMBL" id="JMSN01000070">
    <property type="protein sequence ID" value="KDN42411.1"/>
    <property type="molecule type" value="Genomic_DNA"/>
</dbReference>
<dbReference type="SMART" id="SM01123">
    <property type="entry name" value="DBP10CT"/>
    <property type="match status" value="1"/>
</dbReference>
<dbReference type="PANTHER" id="PTHR47959:SF8">
    <property type="entry name" value="RNA HELICASE"/>
    <property type="match status" value="1"/>
</dbReference>
<protein>
    <recommendedName>
        <fullName evidence="4">RNA helicase</fullName>
        <ecNumber evidence="4">3.6.4.13</ecNumber>
    </recommendedName>
</protein>
<feature type="domain" description="Helicase C-terminal" evidence="16">
    <location>
        <begin position="469"/>
        <end position="612"/>
    </location>
</feature>
<feature type="compositionally biased region" description="Basic and acidic residues" evidence="14">
    <location>
        <begin position="829"/>
        <end position="845"/>
    </location>
</feature>
<dbReference type="Pfam" id="PF08147">
    <property type="entry name" value="DBP10CT"/>
    <property type="match status" value="1"/>
</dbReference>
<dbReference type="RefSeq" id="XP_013242046.1">
    <property type="nucleotide sequence ID" value="XM_013386592.1"/>
</dbReference>
<name>A0A066VLS4_TILAU</name>
<dbReference type="GO" id="GO:0016887">
    <property type="term" value="F:ATP hydrolysis activity"/>
    <property type="evidence" value="ECO:0007669"/>
    <property type="project" value="RHEA"/>
</dbReference>
<evidence type="ECO:0000256" key="9">
    <source>
        <dbReference type="ARBA" id="ARBA00022840"/>
    </source>
</evidence>
<dbReference type="GO" id="GO:0003723">
    <property type="term" value="F:RNA binding"/>
    <property type="evidence" value="ECO:0007669"/>
    <property type="project" value="UniProtKB-KW"/>
</dbReference>
<dbReference type="SUPFAM" id="SSF52540">
    <property type="entry name" value="P-loop containing nucleoside triphosphate hydrolases"/>
    <property type="match status" value="2"/>
</dbReference>
<dbReference type="GO" id="GO:0010467">
    <property type="term" value="P:gene expression"/>
    <property type="evidence" value="ECO:0007669"/>
    <property type="project" value="UniProtKB-ARBA"/>
</dbReference>
<dbReference type="InterPro" id="IPR050079">
    <property type="entry name" value="DEAD_box_RNA_helicase"/>
</dbReference>
<comment type="subcellular location">
    <subcellularLocation>
        <location evidence="2">Nucleus</location>
    </subcellularLocation>
</comment>
<evidence type="ECO:0000259" key="17">
    <source>
        <dbReference type="PROSITE" id="PS51195"/>
    </source>
</evidence>
<dbReference type="PROSITE" id="PS51195">
    <property type="entry name" value="Q_MOTIF"/>
    <property type="match status" value="1"/>
</dbReference>
<keyword evidence="9" id="KW-0067">ATP-binding</keyword>
<dbReference type="SMART" id="SM00487">
    <property type="entry name" value="DEXDc"/>
    <property type="match status" value="1"/>
</dbReference>
<evidence type="ECO:0000256" key="7">
    <source>
        <dbReference type="ARBA" id="ARBA00022801"/>
    </source>
</evidence>
<feature type="compositionally biased region" description="Low complexity" evidence="14">
    <location>
        <begin position="14"/>
        <end position="28"/>
    </location>
</feature>
<dbReference type="SMART" id="SM00490">
    <property type="entry name" value="HELICc"/>
    <property type="match status" value="1"/>
</dbReference>
<evidence type="ECO:0000256" key="8">
    <source>
        <dbReference type="ARBA" id="ARBA00022806"/>
    </source>
</evidence>
<organism evidence="18 19">
    <name type="scientific">Tilletiaria anomala (strain ATCC 24038 / CBS 436.72 / UBC 951)</name>
    <dbReference type="NCBI Taxonomy" id="1037660"/>
    <lineage>
        <taxon>Eukaryota</taxon>
        <taxon>Fungi</taxon>
        <taxon>Dikarya</taxon>
        <taxon>Basidiomycota</taxon>
        <taxon>Ustilaginomycotina</taxon>
        <taxon>Exobasidiomycetes</taxon>
        <taxon>Georgefischeriales</taxon>
        <taxon>Tilletiariaceae</taxon>
        <taxon>Tilletiaria</taxon>
    </lineage>
</organism>
<dbReference type="CDD" id="cd18787">
    <property type="entry name" value="SF2_C_DEAD"/>
    <property type="match status" value="1"/>
</dbReference>
<feature type="domain" description="Helicase ATP-binding" evidence="15">
    <location>
        <begin position="175"/>
        <end position="371"/>
    </location>
</feature>
<dbReference type="InterPro" id="IPR014001">
    <property type="entry name" value="Helicase_ATP-bd"/>
</dbReference>
<evidence type="ECO:0000256" key="11">
    <source>
        <dbReference type="ARBA" id="ARBA00023242"/>
    </source>
</evidence>
<dbReference type="GO" id="GO:0005524">
    <property type="term" value="F:ATP binding"/>
    <property type="evidence" value="ECO:0007669"/>
    <property type="project" value="UniProtKB-KW"/>
</dbReference>
<feature type="compositionally biased region" description="Basic and acidic residues" evidence="14">
    <location>
        <begin position="1100"/>
        <end position="1116"/>
    </location>
</feature>
<dbReference type="InterPro" id="IPR014014">
    <property type="entry name" value="RNA_helicase_DEAD_Q_motif"/>
</dbReference>
<evidence type="ECO:0000256" key="14">
    <source>
        <dbReference type="SAM" id="MobiDB-lite"/>
    </source>
</evidence>
<sequence>MARALDFLLDDAPASAAAAGPSKKAAPSTSTPSNKRRKVDLEMTKDQDQGDFDVDITRSLLGPATASKPTTGKGKTKAKGKGLPIGDEAAKDDEDDGDAEFIAGAQQRHNVKAGTEVAKRAVKGKGKADAIITGGAKVTGGGSFQSMGLHPSLLRSLLVRGFTTPTPIQRQAIPSILSQPPRDLVGMARTGSGKTLAYIIPLIQRLNGRHSTTFGIKSIILCPSRELALQIMKVGKEIARGWKPDSASSSAAAERDGQDAAPRGEAIRWGLVVGGESLDENFALIASNPDVLIATPGRLLHLIVEMNLDLSSVNYVVFDEADRLFEMGFAAQLEELLLRLPPSRQTLLFSATLPKSLVEFARAGLQANPKLVRLDADAKISADLRMAFFSVKPSEKEAALLVLLRTVIGVPFGEQAEKEDESIYEDDRDQRHHGGRRKPSFSAPASRDKGWGSRASGGDKKRKRTANDALGGAARLLPHQTIIFCATKHHVEYLTQLLSTCGYACSHIYSSLDQTARTIQMARFRRGQTSLLIVTDVAARGIDLPVLEHVINYDFCSQPRVFVHRVGRTARAGRKGWAYSFVTNTELPYLCDLQLFLARPLVPSGRASKALVDNGADADAGTADMHTNLVLGTFSRHMLDPEVDFLEHSLTSSSSAAAQALPALKQVAARAQGMYERSRSKASQESHRRAKEMVKAAQEAHLHLTAAKSLEPTSLLLAGCASEELGVHEVLRNPAAFGFKGMPIRSDSALSLIKAQPDGVQSPGPDDADMDAARAAMLAKINGFTPMETIFEAGRQGANPLAQLMKSRRQTLQQAKSKDVAARAAAADDAGKADDDAETKADSGGHLDGSLSEADEEDLKDVFDLGGVEEAGSEEEQEQAPNLSTSARPLAKGAFRDPNFYMSYKQEGADSEKGYSFSGGGSSFNEQARHVTFDLNGDDATLGTQTQRPNAARWDTKKKKFIKGDGTGSDNKRLIRTESGLKLPATFRSGRFDEWKREQRLDMPKVGEREADLPITLRSEHMRDGRRLFKHTKTFEAKPVDRLSDKWSKNSKNFTAKEKAQHEEANAAAKVRDAKGTKGKYGSGKKVHTAGAKRNSGTKARSELRSARDIQKERAVKQKRREKNARPPSKKGKGAR</sequence>
<keyword evidence="10" id="KW-0694">RNA-binding</keyword>
<evidence type="ECO:0000259" key="16">
    <source>
        <dbReference type="PROSITE" id="PS51194"/>
    </source>
</evidence>
<dbReference type="GO" id="GO:0005829">
    <property type="term" value="C:cytosol"/>
    <property type="evidence" value="ECO:0007669"/>
    <property type="project" value="TreeGrafter"/>
</dbReference>
<feature type="region of interest" description="Disordered" evidence="14">
    <location>
        <begin position="807"/>
        <end position="858"/>
    </location>
</feature>
<dbReference type="InterPro" id="IPR000629">
    <property type="entry name" value="RNA-helicase_DEAD-box_CS"/>
</dbReference>
<keyword evidence="6" id="KW-0547">Nucleotide-binding</keyword>
<evidence type="ECO:0000313" key="18">
    <source>
        <dbReference type="EMBL" id="KDN42411.1"/>
    </source>
</evidence>
<dbReference type="GO" id="GO:0042254">
    <property type="term" value="P:ribosome biogenesis"/>
    <property type="evidence" value="ECO:0007669"/>
    <property type="project" value="UniProtKB-KW"/>
</dbReference>
<keyword evidence="8" id="KW-0347">Helicase</keyword>
<feature type="compositionally biased region" description="Low complexity" evidence="14">
    <location>
        <begin position="64"/>
        <end position="73"/>
    </location>
</feature>
<dbReference type="InterPro" id="IPR027417">
    <property type="entry name" value="P-loop_NTPase"/>
</dbReference>
<dbReference type="OrthoDB" id="10261375at2759"/>
<dbReference type="AlphaFoldDB" id="A0A066VLS4"/>
<dbReference type="GO" id="GO:0003724">
    <property type="term" value="F:RNA helicase activity"/>
    <property type="evidence" value="ECO:0007669"/>
    <property type="project" value="UniProtKB-EC"/>
</dbReference>
<dbReference type="EC" id="3.6.4.13" evidence="4"/>
<feature type="region of interest" description="Disordered" evidence="14">
    <location>
        <begin position="14"/>
        <end position="94"/>
    </location>
</feature>
<reference evidence="18 19" key="1">
    <citation type="submission" date="2014-05" db="EMBL/GenBank/DDBJ databases">
        <title>Draft genome sequence of a rare smut relative, Tilletiaria anomala UBC 951.</title>
        <authorList>
            <consortium name="DOE Joint Genome Institute"/>
            <person name="Toome M."/>
            <person name="Kuo A."/>
            <person name="Henrissat B."/>
            <person name="Lipzen A."/>
            <person name="Tritt A."/>
            <person name="Yoshinaga Y."/>
            <person name="Zane M."/>
            <person name="Barry K."/>
            <person name="Grigoriev I.V."/>
            <person name="Spatafora J.W."/>
            <person name="Aimea M.C."/>
        </authorList>
    </citation>
    <scope>NUCLEOTIDE SEQUENCE [LARGE SCALE GENOMIC DNA]</scope>
    <source>
        <strain evidence="18 19">UBC 951</strain>
    </source>
</reference>
<comment type="catalytic activity">
    <reaction evidence="12">
        <text>ATP + H2O = ADP + phosphate + H(+)</text>
        <dbReference type="Rhea" id="RHEA:13065"/>
        <dbReference type="ChEBI" id="CHEBI:15377"/>
        <dbReference type="ChEBI" id="CHEBI:15378"/>
        <dbReference type="ChEBI" id="CHEBI:30616"/>
        <dbReference type="ChEBI" id="CHEBI:43474"/>
        <dbReference type="ChEBI" id="CHEBI:456216"/>
        <dbReference type="EC" id="3.6.4.13"/>
    </reaction>
</comment>
<dbReference type="FunCoup" id="A0A066VLS4">
    <property type="interactions" value="630"/>
</dbReference>
<evidence type="ECO:0000256" key="1">
    <source>
        <dbReference type="ARBA" id="ARBA00003706"/>
    </source>
</evidence>
<evidence type="ECO:0000259" key="15">
    <source>
        <dbReference type="PROSITE" id="PS51192"/>
    </source>
</evidence>
<feature type="domain" description="DEAD-box RNA helicase Q" evidence="17">
    <location>
        <begin position="142"/>
        <end position="170"/>
    </location>
</feature>
<evidence type="ECO:0000313" key="19">
    <source>
        <dbReference type="Proteomes" id="UP000027361"/>
    </source>
</evidence>
<evidence type="ECO:0000256" key="6">
    <source>
        <dbReference type="ARBA" id="ARBA00022741"/>
    </source>
</evidence>
<evidence type="ECO:0000256" key="2">
    <source>
        <dbReference type="ARBA" id="ARBA00004123"/>
    </source>
</evidence>
<keyword evidence="19" id="KW-1185">Reference proteome</keyword>
<dbReference type="STRING" id="1037660.A0A066VLS4"/>
<feature type="compositionally biased region" description="Basic residues" evidence="14">
    <location>
        <begin position="1117"/>
        <end position="1136"/>
    </location>
</feature>
<keyword evidence="11" id="KW-0539">Nucleus</keyword>
<dbReference type="GO" id="GO:0005730">
    <property type="term" value="C:nucleolus"/>
    <property type="evidence" value="ECO:0007669"/>
    <property type="project" value="UniProtKB-SubCell"/>
</dbReference>
<dbReference type="PANTHER" id="PTHR47959">
    <property type="entry name" value="ATP-DEPENDENT RNA HELICASE RHLE-RELATED"/>
    <property type="match status" value="1"/>
</dbReference>
<gene>
    <name evidence="18" type="ORF">K437DRAFT_257900</name>
</gene>
<dbReference type="Pfam" id="PF00270">
    <property type="entry name" value="DEAD"/>
    <property type="match status" value="1"/>
</dbReference>
<dbReference type="Gene3D" id="3.40.50.300">
    <property type="entry name" value="P-loop containing nucleotide triphosphate hydrolases"/>
    <property type="match status" value="2"/>
</dbReference>
<evidence type="ECO:0000256" key="10">
    <source>
        <dbReference type="ARBA" id="ARBA00022884"/>
    </source>
</evidence>
<feature type="region of interest" description="Disordered" evidence="14">
    <location>
        <begin position="1046"/>
        <end position="1136"/>
    </location>
</feature>
<accession>A0A066VLS4</accession>
<comment type="caution">
    <text evidence="18">The sequence shown here is derived from an EMBL/GenBank/DDBJ whole genome shotgun (WGS) entry which is preliminary data.</text>
</comment>
<evidence type="ECO:0000256" key="13">
    <source>
        <dbReference type="PROSITE-ProRule" id="PRU00552"/>
    </source>
</evidence>
<feature type="compositionally biased region" description="Basic and acidic residues" evidence="14">
    <location>
        <begin position="1055"/>
        <end position="1076"/>
    </location>
</feature>
<proteinExistence type="inferred from homology"/>
<dbReference type="HOGENOM" id="CLU_003041_5_1_1"/>
<dbReference type="GeneID" id="25264816"/>
<dbReference type="InParanoid" id="A0A066VLS4"/>
<feature type="compositionally biased region" description="Basic and acidic residues" evidence="14">
    <location>
        <begin position="39"/>
        <end position="48"/>
    </location>
</feature>
<evidence type="ECO:0000256" key="12">
    <source>
        <dbReference type="ARBA" id="ARBA00047984"/>
    </source>
</evidence>
<keyword evidence="7" id="KW-0378">Hydrolase</keyword>
<feature type="short sequence motif" description="Q motif" evidence="13">
    <location>
        <begin position="142"/>
        <end position="170"/>
    </location>
</feature>
<comment type="similarity">
    <text evidence="3">Belongs to the DEAD box helicase family. DDX54/DBP10 subfamily.</text>
</comment>
<keyword evidence="5" id="KW-0690">Ribosome biogenesis</keyword>
<dbReference type="PROSITE" id="PS51194">
    <property type="entry name" value="HELICASE_CTER"/>
    <property type="match status" value="1"/>
</dbReference>
<dbReference type="PROSITE" id="PS00039">
    <property type="entry name" value="DEAD_ATP_HELICASE"/>
    <property type="match status" value="1"/>
</dbReference>
<dbReference type="Proteomes" id="UP000027361">
    <property type="component" value="Unassembled WGS sequence"/>
</dbReference>
<evidence type="ECO:0000256" key="4">
    <source>
        <dbReference type="ARBA" id="ARBA00012552"/>
    </source>
</evidence>
<dbReference type="InterPro" id="IPR001650">
    <property type="entry name" value="Helicase_C-like"/>
</dbReference>
<comment type="function">
    <text evidence="1">ATP-binding RNA helicase involved in the biogenesis of 60S ribosomal subunits and is required for the normal formation of 25S and 5.8S rRNAs.</text>
</comment>
<dbReference type="Pfam" id="PF00271">
    <property type="entry name" value="Helicase_C"/>
    <property type="match status" value="1"/>
</dbReference>
<dbReference type="OMA" id="EDQFGMM"/>
<evidence type="ECO:0000256" key="3">
    <source>
        <dbReference type="ARBA" id="ARBA00010379"/>
    </source>
</evidence>
<dbReference type="InterPro" id="IPR011545">
    <property type="entry name" value="DEAD/DEAH_box_helicase_dom"/>
</dbReference>
<evidence type="ECO:0000256" key="5">
    <source>
        <dbReference type="ARBA" id="ARBA00022517"/>
    </source>
</evidence>
<dbReference type="InterPro" id="IPR012541">
    <property type="entry name" value="DBP10_C"/>
</dbReference>
<feature type="region of interest" description="Disordered" evidence="14">
    <location>
        <begin position="419"/>
        <end position="465"/>
    </location>
</feature>